<name>A0A4R7V408_9PSEU</name>
<evidence type="ECO:0000313" key="3">
    <source>
        <dbReference type="EMBL" id="TDV44133.1"/>
    </source>
</evidence>
<dbReference type="RefSeq" id="WP_133906601.1">
    <property type="nucleotide sequence ID" value="NZ_SOCP01000014.1"/>
</dbReference>
<dbReference type="EMBL" id="SOCP01000014">
    <property type="protein sequence ID" value="TDV44133.1"/>
    <property type="molecule type" value="Genomic_DNA"/>
</dbReference>
<keyword evidence="4" id="KW-1185">Reference proteome</keyword>
<dbReference type="GO" id="GO:0016491">
    <property type="term" value="F:oxidoreductase activity"/>
    <property type="evidence" value="ECO:0007669"/>
    <property type="project" value="UniProtKB-KW"/>
</dbReference>
<dbReference type="InterPro" id="IPR006137">
    <property type="entry name" value="NADH_UbQ_OxRdtase-like_20kDa"/>
</dbReference>
<proteinExistence type="predicted"/>
<reference evidence="3 4" key="1">
    <citation type="submission" date="2019-03" db="EMBL/GenBank/DDBJ databases">
        <title>Genomic Encyclopedia of Archaeal and Bacterial Type Strains, Phase II (KMG-II): from individual species to whole genera.</title>
        <authorList>
            <person name="Goeker M."/>
        </authorList>
    </citation>
    <scope>NUCLEOTIDE SEQUENCE [LARGE SCALE GENOMIC DNA]</scope>
    <source>
        <strain evidence="3 4">DSM 45499</strain>
    </source>
</reference>
<dbReference type="Gene3D" id="3.40.50.700">
    <property type="entry name" value="NADH:ubiquinone oxidoreductase-like, 20kDa subunit"/>
    <property type="match status" value="1"/>
</dbReference>
<dbReference type="SUPFAM" id="SSF56770">
    <property type="entry name" value="HydA/Nqo6-like"/>
    <property type="match status" value="1"/>
</dbReference>
<dbReference type="AlphaFoldDB" id="A0A4R7V408"/>
<accession>A0A4R7V408</accession>
<evidence type="ECO:0000313" key="4">
    <source>
        <dbReference type="Proteomes" id="UP000294927"/>
    </source>
</evidence>
<feature type="domain" description="NADH:ubiquinone oxidoreductase-like 20kDa subunit" evidence="2">
    <location>
        <begin position="14"/>
        <end position="150"/>
    </location>
</feature>
<organism evidence="3 4">
    <name type="scientific">Actinophytocola oryzae</name>
    <dbReference type="NCBI Taxonomy" id="502181"/>
    <lineage>
        <taxon>Bacteria</taxon>
        <taxon>Bacillati</taxon>
        <taxon>Actinomycetota</taxon>
        <taxon>Actinomycetes</taxon>
        <taxon>Pseudonocardiales</taxon>
        <taxon>Pseudonocardiaceae</taxon>
    </lineage>
</organism>
<dbReference type="PANTHER" id="PTHR42845:SF3">
    <property type="entry name" value="CYTOSOLIC NIFE-HYDROGENASE, DELTA SUBUNIT"/>
    <property type="match status" value="1"/>
</dbReference>
<evidence type="ECO:0000259" key="2">
    <source>
        <dbReference type="Pfam" id="PF01058"/>
    </source>
</evidence>
<dbReference type="Proteomes" id="UP000294927">
    <property type="component" value="Unassembled WGS sequence"/>
</dbReference>
<dbReference type="Pfam" id="PF01058">
    <property type="entry name" value="Oxidored_q6"/>
    <property type="match status" value="1"/>
</dbReference>
<dbReference type="OrthoDB" id="9787729at2"/>
<dbReference type="GO" id="GO:0051536">
    <property type="term" value="F:iron-sulfur cluster binding"/>
    <property type="evidence" value="ECO:0007669"/>
    <property type="project" value="InterPro"/>
</dbReference>
<evidence type="ECO:0000256" key="1">
    <source>
        <dbReference type="ARBA" id="ARBA00023002"/>
    </source>
</evidence>
<dbReference type="PANTHER" id="PTHR42845">
    <property type="entry name" value="COENZYME F420-REDUCING HYDROGENASE, GAMMA SUBUNIT"/>
    <property type="match status" value="1"/>
</dbReference>
<dbReference type="InterPro" id="IPR037024">
    <property type="entry name" value="NiFe_Hase_small_N_sf"/>
</dbReference>
<gene>
    <name evidence="3" type="ORF">CLV71_11442</name>
</gene>
<sequence>MDTPTLAVWKLTSCDGCQLTLLNCEDELLPLAGQVRIRHFVEASSVVEPGPYDVSLVEGSVTTPEEAERIVRIRDQSRILVVLGACATAGGIQALRDFGDVAEFRSLVYARPEHIATLATSTPVSAHVPVDYELRGCPIDRHQLLEVLSAFLVGREPDLPDESVCTECKRRGITCVMVSEGVPCLGPVTHAGCGALCPAYRRGCYGCFGPVRDPNTAALTHRLRACGMSDVDVERVFRTFTAPAFAGQGGSDDTQER</sequence>
<comment type="caution">
    <text evidence="3">The sequence shown here is derived from an EMBL/GenBank/DDBJ whole genome shotgun (WGS) entry which is preliminary data.</text>
</comment>
<dbReference type="InterPro" id="IPR051349">
    <property type="entry name" value="Hydrogenase_assoc-protein"/>
</dbReference>
<protein>
    <submittedName>
        <fullName evidence="3">Coenzyme F420-reducing hydrogenase gamma subunit</fullName>
    </submittedName>
</protein>
<keyword evidence="1" id="KW-0560">Oxidoreductase</keyword>